<accession>R9P4S7</accession>
<feature type="region of interest" description="Disordered" evidence="1">
    <location>
        <begin position="1"/>
        <end position="65"/>
    </location>
</feature>
<protein>
    <submittedName>
        <fullName evidence="2">GATA type zinc finger protein Asd4</fullName>
    </submittedName>
</protein>
<dbReference type="STRING" id="1305764.R9P4S7"/>
<feature type="region of interest" description="Disordered" evidence="1">
    <location>
        <begin position="199"/>
        <end position="260"/>
    </location>
</feature>
<gene>
    <name evidence="2" type="ORF">PHSY_004018</name>
</gene>
<organism evidence="2 3">
    <name type="scientific">Pseudozyma hubeiensis (strain SY62)</name>
    <name type="common">Yeast</name>
    <dbReference type="NCBI Taxonomy" id="1305764"/>
    <lineage>
        <taxon>Eukaryota</taxon>
        <taxon>Fungi</taxon>
        <taxon>Dikarya</taxon>
        <taxon>Basidiomycota</taxon>
        <taxon>Ustilaginomycotina</taxon>
        <taxon>Ustilaginomycetes</taxon>
        <taxon>Ustilaginales</taxon>
        <taxon>Ustilaginaceae</taxon>
        <taxon>Pseudozyma</taxon>
    </lineage>
</organism>
<dbReference type="eggNOG" id="ENOG502R205">
    <property type="taxonomic scope" value="Eukaryota"/>
</dbReference>
<dbReference type="HOGENOM" id="CLU_548801_0_0_1"/>
<dbReference type="Proteomes" id="UP000014071">
    <property type="component" value="Unassembled WGS sequence"/>
</dbReference>
<feature type="compositionally biased region" description="Polar residues" evidence="1">
    <location>
        <begin position="454"/>
        <end position="469"/>
    </location>
</feature>
<name>R9P4S7_PSEHS</name>
<feature type="region of interest" description="Disordered" evidence="1">
    <location>
        <begin position="134"/>
        <end position="166"/>
    </location>
</feature>
<dbReference type="EMBL" id="DF238801">
    <property type="protein sequence ID" value="GAC96438.1"/>
    <property type="molecule type" value="Genomic_DNA"/>
</dbReference>
<evidence type="ECO:0000256" key="1">
    <source>
        <dbReference type="SAM" id="MobiDB-lite"/>
    </source>
</evidence>
<feature type="compositionally biased region" description="Polar residues" evidence="1">
    <location>
        <begin position="146"/>
        <end position="159"/>
    </location>
</feature>
<feature type="compositionally biased region" description="Low complexity" evidence="1">
    <location>
        <begin position="1"/>
        <end position="32"/>
    </location>
</feature>
<dbReference type="RefSeq" id="XP_012190025.1">
    <property type="nucleotide sequence ID" value="XM_012334635.1"/>
</dbReference>
<feature type="compositionally biased region" description="Low complexity" evidence="1">
    <location>
        <begin position="500"/>
        <end position="513"/>
    </location>
</feature>
<dbReference type="OrthoDB" id="3366661at2759"/>
<proteinExistence type="predicted"/>
<feature type="region of interest" description="Disordered" evidence="1">
    <location>
        <begin position="421"/>
        <end position="519"/>
    </location>
</feature>
<feature type="region of interest" description="Disordered" evidence="1">
    <location>
        <begin position="79"/>
        <end position="110"/>
    </location>
</feature>
<evidence type="ECO:0000313" key="3">
    <source>
        <dbReference type="Proteomes" id="UP000014071"/>
    </source>
</evidence>
<keyword evidence="3" id="KW-1185">Reference proteome</keyword>
<dbReference type="GeneID" id="24109304"/>
<feature type="compositionally biased region" description="Low complexity" evidence="1">
    <location>
        <begin position="39"/>
        <end position="60"/>
    </location>
</feature>
<evidence type="ECO:0000313" key="2">
    <source>
        <dbReference type="EMBL" id="GAC96438.1"/>
    </source>
</evidence>
<dbReference type="AlphaFoldDB" id="R9P4S7"/>
<sequence>MSAPQRRQQQPHQYQQQYYQPQQQHAAQQYAHDPTYSGYPATPYHPQQQQQVYQQSQPYPSADPYAFTRNVQHSAFSTSHPQITPYEGSWPHRHYVSPSGTSNHDPAHAAYPQAGGYLTAADYAASAGDFSPNPASTSDRYDGYSHGQSAGRSHLNNFASHGASPSLESQVAHMNISGPTNALPNKSTTYQHDFSNAQTHSGMEHSSIHTDSAAGAREPRSEISLRYPPLPSLPERCVTPPSLQSKRSTSHDENPSEDVDPAVLTYITSLRTTLSTYEKRDDLLRLRTEAVGFQPRQAWSAWQSQQDASTADTHSSADDSVSTNPVLGVRLLQRLDKLQRENDELGRLLTARTRDGSGSGSVEAVETEQLRSEIRDCHRLIQAMDKALVDAEARATASERALQVACMNHSTAMVPAPNGEAAVTAAASGKSRNSEEKKPTAATTSKPPARRGSKQPNPNAGASVKSSASQQQQQHRTTNKPHNASSPATKAGGGAKSTRGDTSSTASTDAKSSKSVKSK</sequence>
<feature type="region of interest" description="Disordered" evidence="1">
    <location>
        <begin position="297"/>
        <end position="322"/>
    </location>
</feature>
<reference evidence="3" key="1">
    <citation type="journal article" date="2013" name="Genome Announc.">
        <title>Draft genome sequence of the basidiomycetous yeast-like fungus Pseudozyma hubeiensis SY62, which produces an abundant amount of the biosurfactant mannosylerythritol lipids.</title>
        <authorList>
            <person name="Konishi M."/>
            <person name="Hatada Y."/>
            <person name="Horiuchi J."/>
        </authorList>
    </citation>
    <scope>NUCLEOTIDE SEQUENCE [LARGE SCALE GENOMIC DNA]</scope>
    <source>
        <strain evidence="3">SY62</strain>
    </source>
</reference>